<proteinExistence type="predicted"/>
<evidence type="ECO:0000313" key="2">
    <source>
        <dbReference type="EMBL" id="MBM7621862.1"/>
    </source>
</evidence>
<comment type="caution">
    <text evidence="2">The sequence shown here is derived from an EMBL/GenBank/DDBJ whole genome shotgun (WGS) entry which is preliminary data.</text>
</comment>
<dbReference type="RefSeq" id="WP_204418809.1">
    <property type="nucleotide sequence ID" value="NZ_JAFBED010000011.1"/>
</dbReference>
<dbReference type="Proteomes" id="UP000737402">
    <property type="component" value="Unassembled WGS sequence"/>
</dbReference>
<keyword evidence="3" id="KW-1185">Reference proteome</keyword>
<gene>
    <name evidence="2" type="ORF">JOC95_003770</name>
</gene>
<accession>A0ABS2P4H6</accession>
<reference evidence="2 3" key="1">
    <citation type="submission" date="2021-01" db="EMBL/GenBank/DDBJ databases">
        <title>Genomic Encyclopedia of Type Strains, Phase IV (KMG-IV): sequencing the most valuable type-strain genomes for metagenomic binning, comparative biology and taxonomic classification.</title>
        <authorList>
            <person name="Goeker M."/>
        </authorList>
    </citation>
    <scope>NUCLEOTIDE SEQUENCE [LARGE SCALE GENOMIC DNA]</scope>
    <source>
        <strain evidence="2 3">DSM 25879</strain>
    </source>
</reference>
<sequence>MKQLKKKLIKKIKREATEQYIDYKKQKTKEKMQGKITAASGSLEESRSDLADNVHNKADEMKVKIQESLLKVKDKLQKVKEAGEALQGDTGNRKNSSDIKSYTETNKVTDIKGMNAVKSNVEIPHASDTKGVK</sequence>
<evidence type="ECO:0000313" key="3">
    <source>
        <dbReference type="Proteomes" id="UP000737402"/>
    </source>
</evidence>
<name>A0ABS2P4H6_9BACI</name>
<protein>
    <submittedName>
        <fullName evidence="2">ElaB/YqjD/DUF883 family membrane-anchored ribosome-binding protein</fullName>
    </submittedName>
</protein>
<evidence type="ECO:0000256" key="1">
    <source>
        <dbReference type="SAM" id="MobiDB-lite"/>
    </source>
</evidence>
<organism evidence="2 3">
    <name type="scientific">Sutcliffiella tianshenii</name>
    <dbReference type="NCBI Taxonomy" id="1463404"/>
    <lineage>
        <taxon>Bacteria</taxon>
        <taxon>Bacillati</taxon>
        <taxon>Bacillota</taxon>
        <taxon>Bacilli</taxon>
        <taxon>Bacillales</taxon>
        <taxon>Bacillaceae</taxon>
        <taxon>Sutcliffiella</taxon>
    </lineage>
</organism>
<feature type="region of interest" description="Disordered" evidence="1">
    <location>
        <begin position="82"/>
        <end position="105"/>
    </location>
</feature>
<dbReference type="EMBL" id="JAFBED010000011">
    <property type="protein sequence ID" value="MBM7621862.1"/>
    <property type="molecule type" value="Genomic_DNA"/>
</dbReference>